<dbReference type="Gene3D" id="3.30.1240.10">
    <property type="match status" value="1"/>
</dbReference>
<comment type="caution">
    <text evidence="1">The sequence shown here is derived from an EMBL/GenBank/DDBJ whole genome shotgun (WGS) entry which is preliminary data.</text>
</comment>
<accession>A0ABW0VXN2</accession>
<dbReference type="NCBIfam" id="TIGR00099">
    <property type="entry name" value="Cof-subfamily"/>
    <property type="match status" value="1"/>
</dbReference>
<evidence type="ECO:0000313" key="2">
    <source>
        <dbReference type="Proteomes" id="UP001596047"/>
    </source>
</evidence>
<dbReference type="EMBL" id="JBHSOW010000037">
    <property type="protein sequence ID" value="MFC5649524.1"/>
    <property type="molecule type" value="Genomic_DNA"/>
</dbReference>
<dbReference type="InterPro" id="IPR006379">
    <property type="entry name" value="HAD-SF_hydro_IIB"/>
</dbReference>
<dbReference type="InterPro" id="IPR036412">
    <property type="entry name" value="HAD-like_sf"/>
</dbReference>
<dbReference type="Proteomes" id="UP001596047">
    <property type="component" value="Unassembled WGS sequence"/>
</dbReference>
<dbReference type="Pfam" id="PF08282">
    <property type="entry name" value="Hydrolase_3"/>
    <property type="match status" value="1"/>
</dbReference>
<dbReference type="SFLD" id="SFLDG01140">
    <property type="entry name" value="C2.B:_Phosphomannomutase_and_P"/>
    <property type="match status" value="1"/>
</dbReference>
<dbReference type="InterPro" id="IPR023214">
    <property type="entry name" value="HAD_sf"/>
</dbReference>
<keyword evidence="2" id="KW-1185">Reference proteome</keyword>
<protein>
    <submittedName>
        <fullName evidence="1">HAD family hydrolase</fullName>
        <ecNumber evidence="1">3.-.-.-</ecNumber>
        <ecNumber evidence="1">3.1.3.-</ecNumber>
    </submittedName>
</protein>
<keyword evidence="1" id="KW-0378">Hydrolase</keyword>
<dbReference type="PANTHER" id="PTHR10000:SF8">
    <property type="entry name" value="HAD SUPERFAMILY HYDROLASE-LIKE, TYPE 3"/>
    <property type="match status" value="1"/>
</dbReference>
<sequence length="270" mass="30597">MIKLIVSDLDGTLLDHTRRISNRDLESVETVINEGFEFCIASGRMYSEIKIIMQQFNDCYHAIGQNGATVHKKDLDLLASSVFEPEVSSRLLQTTRRYNHFVNFIHCTDDSFYIKERTDTSLPYESRILTACTVRDDLEAALQEDEIRCCKISYFGELEELNQLQAELNTRFEGKIETFISDKDCLDVMPLSVSKGVGLTLLIKELGLHPNEVACIGDSFNDLSMFDITEHSFAMSSSHADIRNQANTVIHSVAEAIHHIISYNRSFING</sequence>
<reference evidence="2" key="1">
    <citation type="journal article" date="2019" name="Int. J. Syst. Evol. Microbiol.">
        <title>The Global Catalogue of Microorganisms (GCM) 10K type strain sequencing project: providing services to taxonomists for standard genome sequencing and annotation.</title>
        <authorList>
            <consortium name="The Broad Institute Genomics Platform"/>
            <consortium name="The Broad Institute Genome Sequencing Center for Infectious Disease"/>
            <person name="Wu L."/>
            <person name="Ma J."/>
        </authorList>
    </citation>
    <scope>NUCLEOTIDE SEQUENCE [LARGE SCALE GENOMIC DNA]</scope>
    <source>
        <strain evidence="2">CGMCC 1.3240</strain>
    </source>
</reference>
<dbReference type="SFLD" id="SFLDS00003">
    <property type="entry name" value="Haloacid_Dehalogenase"/>
    <property type="match status" value="1"/>
</dbReference>
<dbReference type="RefSeq" id="WP_379188051.1">
    <property type="nucleotide sequence ID" value="NZ_JBHSOW010000037.1"/>
</dbReference>
<gene>
    <name evidence="1" type="ORF">ACFPYJ_10335</name>
</gene>
<dbReference type="SUPFAM" id="SSF56784">
    <property type="entry name" value="HAD-like"/>
    <property type="match status" value="1"/>
</dbReference>
<dbReference type="EC" id="3.-.-.-" evidence="1"/>
<name>A0ABW0VXN2_9BACL</name>
<dbReference type="Gene3D" id="3.40.50.1000">
    <property type="entry name" value="HAD superfamily/HAD-like"/>
    <property type="match status" value="1"/>
</dbReference>
<dbReference type="NCBIfam" id="TIGR01484">
    <property type="entry name" value="HAD-SF-IIB"/>
    <property type="match status" value="1"/>
</dbReference>
<proteinExistence type="predicted"/>
<dbReference type="InterPro" id="IPR000150">
    <property type="entry name" value="Cof"/>
</dbReference>
<organism evidence="1 2">
    <name type="scientific">Paenibacillus solisilvae</name>
    <dbReference type="NCBI Taxonomy" id="2486751"/>
    <lineage>
        <taxon>Bacteria</taxon>
        <taxon>Bacillati</taxon>
        <taxon>Bacillota</taxon>
        <taxon>Bacilli</taxon>
        <taxon>Bacillales</taxon>
        <taxon>Paenibacillaceae</taxon>
        <taxon>Paenibacillus</taxon>
    </lineage>
</organism>
<dbReference type="EC" id="3.1.3.-" evidence="1"/>
<dbReference type="GO" id="GO:0016787">
    <property type="term" value="F:hydrolase activity"/>
    <property type="evidence" value="ECO:0007669"/>
    <property type="project" value="UniProtKB-KW"/>
</dbReference>
<evidence type="ECO:0000313" key="1">
    <source>
        <dbReference type="EMBL" id="MFC5649524.1"/>
    </source>
</evidence>
<dbReference type="PANTHER" id="PTHR10000">
    <property type="entry name" value="PHOSPHOSERINE PHOSPHATASE"/>
    <property type="match status" value="1"/>
</dbReference>